<protein>
    <submittedName>
        <fullName evidence="1">Uncharacterized protein</fullName>
    </submittedName>
</protein>
<gene>
    <name evidence="1" type="ORF">MGSAQ_001100</name>
</gene>
<proteinExistence type="predicted"/>
<name>A0A1B6NVD8_9ZZZZ</name>
<accession>A0A1B6NVD8</accession>
<comment type="caution">
    <text evidence="1">The sequence shown here is derived from an EMBL/GenBank/DDBJ whole genome shotgun (WGS) entry which is preliminary data.</text>
</comment>
<organism evidence="1">
    <name type="scientific">marine sediment metagenome</name>
    <dbReference type="NCBI Taxonomy" id="412755"/>
    <lineage>
        <taxon>unclassified sequences</taxon>
        <taxon>metagenomes</taxon>
        <taxon>ecological metagenomes</taxon>
    </lineage>
</organism>
<reference evidence="1" key="1">
    <citation type="submission" date="2013-11" db="EMBL/GenBank/DDBJ databases">
        <title>Microbial diversity, functional groups and degradation webs in Northern and Southern Mediterranean and Red Sea marine crude oil polluted sites.</title>
        <authorList>
            <person name="Daffonchio D."/>
            <person name="Mapelli F."/>
            <person name="Ferrer M."/>
            <person name="Richter M."/>
            <person name="Cherif A."/>
            <person name="Malkawi H.I."/>
            <person name="Yakimov M.M."/>
            <person name="Abdel-Fattah Y.R."/>
            <person name="Blaghen M."/>
            <person name="Golyshin P.N."/>
            <person name="Kalogerakis N."/>
            <person name="Boon N."/>
            <person name="Magagnini M."/>
            <person name="Fava F."/>
        </authorList>
    </citation>
    <scope>NUCLEOTIDE SEQUENCE</scope>
</reference>
<sequence length="121" mass="12357">MKVATDAKSPVRGKHDGMVIADAACQCAALRADRRTTAFIRKNSTSERWLKGSTMAEAGSLTNSAWASPISSAPTYSCRRSALLISASSMIQASGGAKAPEARLQAVVAGLACAIGSCAGP</sequence>
<dbReference type="AlphaFoldDB" id="A0A1B6NVD8"/>
<evidence type="ECO:0000313" key="1">
    <source>
        <dbReference type="EMBL" id="KTF07400.1"/>
    </source>
</evidence>
<dbReference type="EMBL" id="AYSL01000565">
    <property type="protein sequence ID" value="KTF07400.1"/>
    <property type="molecule type" value="Genomic_DNA"/>
</dbReference>